<dbReference type="PANTHER" id="PTHR22911:SF6">
    <property type="entry name" value="SOLUTE CARRIER FAMILY 35 MEMBER G1"/>
    <property type="match status" value="1"/>
</dbReference>
<keyword evidence="9" id="KW-1185">Reference proteome</keyword>
<dbReference type="GO" id="GO:0016020">
    <property type="term" value="C:membrane"/>
    <property type="evidence" value="ECO:0007669"/>
    <property type="project" value="UniProtKB-SubCell"/>
</dbReference>
<evidence type="ECO:0000259" key="7">
    <source>
        <dbReference type="Pfam" id="PF00892"/>
    </source>
</evidence>
<feature type="transmembrane region" description="Helical" evidence="6">
    <location>
        <begin position="190"/>
        <end position="207"/>
    </location>
</feature>
<feature type="domain" description="EamA" evidence="7">
    <location>
        <begin position="124"/>
        <end position="258"/>
    </location>
</feature>
<feature type="transmembrane region" description="Helical" evidence="6">
    <location>
        <begin position="309"/>
        <end position="329"/>
    </location>
</feature>
<dbReference type="SUPFAM" id="SSF103481">
    <property type="entry name" value="Multidrug resistance efflux transporter EmrE"/>
    <property type="match status" value="2"/>
</dbReference>
<organism evidence="8 9">
    <name type="scientific">Hypsibius exemplaris</name>
    <name type="common">Freshwater tardigrade</name>
    <dbReference type="NCBI Taxonomy" id="2072580"/>
    <lineage>
        <taxon>Eukaryota</taxon>
        <taxon>Metazoa</taxon>
        <taxon>Ecdysozoa</taxon>
        <taxon>Tardigrada</taxon>
        <taxon>Eutardigrada</taxon>
        <taxon>Parachela</taxon>
        <taxon>Hypsibioidea</taxon>
        <taxon>Hypsibiidae</taxon>
        <taxon>Hypsibius</taxon>
    </lineage>
</organism>
<evidence type="ECO:0000313" key="8">
    <source>
        <dbReference type="EMBL" id="OQV14418.1"/>
    </source>
</evidence>
<dbReference type="EMBL" id="MTYJ01000105">
    <property type="protein sequence ID" value="OQV14418.1"/>
    <property type="molecule type" value="Genomic_DNA"/>
</dbReference>
<dbReference type="PANTHER" id="PTHR22911">
    <property type="entry name" value="ACYL-MALONYL CONDENSING ENZYME-RELATED"/>
    <property type="match status" value="1"/>
</dbReference>
<dbReference type="Pfam" id="PF00892">
    <property type="entry name" value="EamA"/>
    <property type="match status" value="2"/>
</dbReference>
<dbReference type="InterPro" id="IPR000620">
    <property type="entry name" value="EamA_dom"/>
</dbReference>
<protein>
    <submittedName>
        <fullName evidence="8">Solute carrier family 35 member G1</fullName>
    </submittedName>
</protein>
<evidence type="ECO:0000313" key="9">
    <source>
        <dbReference type="Proteomes" id="UP000192578"/>
    </source>
</evidence>
<evidence type="ECO:0000256" key="6">
    <source>
        <dbReference type="SAM" id="Phobius"/>
    </source>
</evidence>
<keyword evidence="4 6" id="KW-0472">Membrane</keyword>
<evidence type="ECO:0000256" key="2">
    <source>
        <dbReference type="ARBA" id="ARBA00022692"/>
    </source>
</evidence>
<feature type="transmembrane region" description="Helical" evidence="6">
    <location>
        <begin position="241"/>
        <end position="258"/>
    </location>
</feature>
<evidence type="ECO:0000256" key="3">
    <source>
        <dbReference type="ARBA" id="ARBA00022989"/>
    </source>
</evidence>
<feature type="transmembrane region" description="Helical" evidence="6">
    <location>
        <begin position="395"/>
        <end position="413"/>
    </location>
</feature>
<feature type="transmembrane region" description="Helical" evidence="6">
    <location>
        <begin position="278"/>
        <end position="297"/>
    </location>
</feature>
<keyword evidence="3 6" id="KW-1133">Transmembrane helix</keyword>
<evidence type="ECO:0000256" key="4">
    <source>
        <dbReference type="ARBA" id="ARBA00023136"/>
    </source>
</evidence>
<comment type="subcellular location">
    <subcellularLocation>
        <location evidence="1">Membrane</location>
        <topology evidence="1">Multi-pass membrane protein</topology>
    </subcellularLocation>
</comment>
<dbReference type="InterPro" id="IPR037185">
    <property type="entry name" value="EmrE-like"/>
</dbReference>
<dbReference type="Gene3D" id="1.10.3730.20">
    <property type="match status" value="1"/>
</dbReference>
<dbReference type="OrthoDB" id="306876at2759"/>
<proteinExistence type="predicted"/>
<feature type="transmembrane region" description="Helical" evidence="6">
    <location>
        <begin position="124"/>
        <end position="143"/>
    </location>
</feature>
<sequence>MPEHFPRVPTSEMLTANVDEPTPTLVLLKTSNTGRGPLNSLAASSNETLESSLLDDSSGKGSLDPFPSGEVTTAAGSKDEEDPEETKAFITVTFTPPKEEEVVVSVEEVKKPETVKGNCWRSSLGVLLGLTSGFTNSLVALLVKLIETIGTFEIAVFRYVVMLVPLIVTLGWKRNNPFRLELVKKSGWALVLRAVVGAASTYCKYFALRKLPLADASVILFSSPVFVSVMARIFLKEPFRWVHGGAIAVSLGGCILVSRPTFIFGSAAYNPTVEWDDHMWGCLSALASAIFSASVFVTVRHMKQVDSTVVLFWTAFVGLIISLVATAAADDFIFPTDLQEISYIIGVGVLTLISQEALTRALRLESAGLISLLRTGDIVWAFVWQIALFHVVPHYFSIIGAIMVVVCVMFVSLREATEKLPPGSRLRRAIQAINGATEDAGRCCRRKRRPLHHNEVPALIAVPEKVPTAV</sequence>
<dbReference type="AlphaFoldDB" id="A0A1W0WGU1"/>
<evidence type="ECO:0000256" key="1">
    <source>
        <dbReference type="ARBA" id="ARBA00004141"/>
    </source>
</evidence>
<dbReference type="Proteomes" id="UP000192578">
    <property type="component" value="Unassembled WGS sequence"/>
</dbReference>
<name>A0A1W0WGU1_HYPEX</name>
<feature type="region of interest" description="Disordered" evidence="5">
    <location>
        <begin position="1"/>
        <end position="85"/>
    </location>
</feature>
<evidence type="ECO:0000256" key="5">
    <source>
        <dbReference type="SAM" id="MobiDB-lite"/>
    </source>
</evidence>
<gene>
    <name evidence="8" type="ORF">BV898_11395</name>
</gene>
<feature type="transmembrane region" description="Helical" evidence="6">
    <location>
        <begin position="149"/>
        <end position="170"/>
    </location>
</feature>
<keyword evidence="2 6" id="KW-0812">Transmembrane</keyword>
<accession>A0A1W0WGU1</accession>
<feature type="transmembrane region" description="Helical" evidence="6">
    <location>
        <begin position="213"/>
        <end position="234"/>
    </location>
</feature>
<feature type="domain" description="EamA" evidence="7">
    <location>
        <begin position="279"/>
        <end position="412"/>
    </location>
</feature>
<reference evidence="9" key="1">
    <citation type="submission" date="2017-01" db="EMBL/GenBank/DDBJ databases">
        <title>Comparative genomics of anhydrobiosis in the tardigrade Hypsibius dujardini.</title>
        <authorList>
            <person name="Yoshida Y."/>
            <person name="Koutsovoulos G."/>
            <person name="Laetsch D."/>
            <person name="Stevens L."/>
            <person name="Kumar S."/>
            <person name="Horikawa D."/>
            <person name="Ishino K."/>
            <person name="Komine S."/>
            <person name="Tomita M."/>
            <person name="Blaxter M."/>
            <person name="Arakawa K."/>
        </authorList>
    </citation>
    <scope>NUCLEOTIDE SEQUENCE [LARGE SCALE GENOMIC DNA]</scope>
    <source>
        <strain evidence="9">Z151</strain>
    </source>
</reference>
<comment type="caution">
    <text evidence="8">The sequence shown here is derived from an EMBL/GenBank/DDBJ whole genome shotgun (WGS) entry which is preliminary data.</text>
</comment>
<feature type="compositionally biased region" description="Low complexity" evidence="5">
    <location>
        <begin position="40"/>
        <end position="63"/>
    </location>
</feature>